<evidence type="ECO:0000313" key="3">
    <source>
        <dbReference type="Proteomes" id="UP000291286"/>
    </source>
</evidence>
<dbReference type="EMBL" id="SHMB01000007">
    <property type="protein sequence ID" value="TAA26414.1"/>
    <property type="molecule type" value="Genomic_DNA"/>
</dbReference>
<dbReference type="AlphaFoldDB" id="A0A4Q8LSG9"/>
<sequence length="120" mass="13565">MRFHNLIPKIFYDRLEDGLAFFVDALGFAVLYQDADMAVVARDGAKAYLVENAEWAAKDRPELGIEVDDIEAVHAELAARAPQRLHPNLPTVRLQPWGAREFAMLDPSTVCVVFRQWPKA</sequence>
<comment type="caution">
    <text evidence="2">The sequence shown here is derived from an EMBL/GenBank/DDBJ whole genome shotgun (WGS) entry which is preliminary data.</text>
</comment>
<evidence type="ECO:0000313" key="2">
    <source>
        <dbReference type="EMBL" id="TAA34702.1"/>
    </source>
</evidence>
<organism evidence="2 4">
    <name type="scientific">Pseudoxanthomonas winnipegensis</name>
    <dbReference type="NCBI Taxonomy" id="2480810"/>
    <lineage>
        <taxon>Bacteria</taxon>
        <taxon>Pseudomonadati</taxon>
        <taxon>Pseudomonadota</taxon>
        <taxon>Gammaproteobacteria</taxon>
        <taxon>Lysobacterales</taxon>
        <taxon>Lysobacteraceae</taxon>
        <taxon>Pseudoxanthomonas</taxon>
    </lineage>
</organism>
<proteinExistence type="predicted"/>
<protein>
    <recommendedName>
        <fullName evidence="5">Bleomycin resistance protein</fullName>
    </recommendedName>
</protein>
<evidence type="ECO:0000313" key="1">
    <source>
        <dbReference type="EMBL" id="TAA26414.1"/>
    </source>
</evidence>
<dbReference type="EMBL" id="SHMF01000003">
    <property type="protein sequence ID" value="TAA34702.1"/>
    <property type="molecule type" value="Genomic_DNA"/>
</dbReference>
<dbReference type="InterPro" id="IPR029068">
    <property type="entry name" value="Glyas_Bleomycin-R_OHBP_Dase"/>
</dbReference>
<accession>A0A4Q9TB18</accession>
<accession>A0A4Q8LC28</accession>
<evidence type="ECO:0008006" key="5">
    <source>
        <dbReference type="Google" id="ProtNLM"/>
    </source>
</evidence>
<dbReference type="Gene3D" id="3.10.180.10">
    <property type="entry name" value="2,3-Dihydroxybiphenyl 1,2-Dioxygenase, domain 1"/>
    <property type="match status" value="1"/>
</dbReference>
<evidence type="ECO:0000313" key="4">
    <source>
        <dbReference type="Proteomes" id="UP000292087"/>
    </source>
</evidence>
<dbReference type="GeneID" id="93827275"/>
<dbReference type="Proteomes" id="UP000291286">
    <property type="component" value="Unassembled WGS sequence"/>
</dbReference>
<reference evidence="3 4" key="1">
    <citation type="submission" date="2019-02" db="EMBL/GenBank/DDBJ databases">
        <title>WGS of Pseudoxanthomonas species novum from clinical isolates.</title>
        <authorList>
            <person name="Bernier A.-M."/>
            <person name="Bernard K."/>
            <person name="Vachon A."/>
        </authorList>
    </citation>
    <scope>NUCLEOTIDE SEQUENCE [LARGE SCALE GENOMIC DNA]</scope>
    <source>
        <strain evidence="2 4">NML140781</strain>
        <strain evidence="1 3">NML171202</strain>
    </source>
</reference>
<accession>A0A4Q8LSG9</accession>
<dbReference type="RefSeq" id="WP_130520471.1">
    <property type="nucleotide sequence ID" value="NZ_CAWZZE010000033.1"/>
</dbReference>
<dbReference type="Proteomes" id="UP000292087">
    <property type="component" value="Unassembled WGS sequence"/>
</dbReference>
<dbReference type="SUPFAM" id="SSF54593">
    <property type="entry name" value="Glyoxalase/Bleomycin resistance protein/Dihydroxybiphenyl dioxygenase"/>
    <property type="match status" value="1"/>
</dbReference>
<gene>
    <name evidence="2" type="ORF">EA656_13450</name>
    <name evidence="1" type="ORF">EA661_15910</name>
</gene>
<name>A0A4Q8LSG9_9GAMM</name>